<sequence>MHIATFAGLLVIITCQFSNTNSCKPDNSKCLFGFECCSGLCSLFPTPTGPKFFCASPLQSTEPTTGAPTTTRAPTTPFPTEPSTESTTEYLTPPQTTPSTTEEVTTPQTIPSTTEEATTPQTTSPTTEEATTPQTTSSTTEYSTWMYSSTTNPFLTTSTSPPGPWDNCRIPASQCTKTSKCCLWTCQLYGFDEKLGEEIGVCPVPLVPWPPFDRDSFPWNLKPQNN</sequence>
<feature type="compositionally biased region" description="Low complexity" evidence="1">
    <location>
        <begin position="61"/>
        <end position="75"/>
    </location>
</feature>
<dbReference type="EMBL" id="GEBQ01027002">
    <property type="protein sequence ID" value="JAT12975.1"/>
    <property type="molecule type" value="Transcribed_RNA"/>
</dbReference>
<gene>
    <name evidence="3" type="ORF">g.33782</name>
</gene>
<evidence type="ECO:0008006" key="4">
    <source>
        <dbReference type="Google" id="ProtNLM"/>
    </source>
</evidence>
<feature type="signal peptide" evidence="2">
    <location>
        <begin position="1"/>
        <end position="22"/>
    </location>
</feature>
<feature type="region of interest" description="Disordered" evidence="1">
    <location>
        <begin position="59"/>
        <end position="141"/>
    </location>
</feature>
<dbReference type="AlphaFoldDB" id="A0A1B6KNF5"/>
<evidence type="ECO:0000256" key="1">
    <source>
        <dbReference type="SAM" id="MobiDB-lite"/>
    </source>
</evidence>
<protein>
    <recommendedName>
        <fullName evidence="4">WAP domain-containing protein</fullName>
    </recommendedName>
</protein>
<organism evidence="3">
    <name type="scientific">Graphocephala atropunctata</name>
    <dbReference type="NCBI Taxonomy" id="36148"/>
    <lineage>
        <taxon>Eukaryota</taxon>
        <taxon>Metazoa</taxon>
        <taxon>Ecdysozoa</taxon>
        <taxon>Arthropoda</taxon>
        <taxon>Hexapoda</taxon>
        <taxon>Insecta</taxon>
        <taxon>Pterygota</taxon>
        <taxon>Neoptera</taxon>
        <taxon>Paraneoptera</taxon>
        <taxon>Hemiptera</taxon>
        <taxon>Auchenorrhyncha</taxon>
        <taxon>Membracoidea</taxon>
        <taxon>Cicadellidae</taxon>
        <taxon>Cicadellinae</taxon>
        <taxon>Cicadellini</taxon>
        <taxon>Graphocephala</taxon>
    </lineage>
</organism>
<evidence type="ECO:0000256" key="2">
    <source>
        <dbReference type="SAM" id="SignalP"/>
    </source>
</evidence>
<proteinExistence type="predicted"/>
<feature type="compositionally biased region" description="Low complexity" evidence="1">
    <location>
        <begin position="81"/>
        <end position="141"/>
    </location>
</feature>
<reference evidence="3" key="1">
    <citation type="submission" date="2015-11" db="EMBL/GenBank/DDBJ databases">
        <title>De novo transcriptome assembly of four potential Pierce s Disease insect vectors from Arizona vineyards.</title>
        <authorList>
            <person name="Tassone E.E."/>
        </authorList>
    </citation>
    <scope>NUCLEOTIDE SEQUENCE</scope>
</reference>
<name>A0A1B6KNF5_9HEMI</name>
<feature type="chain" id="PRO_5008586821" description="WAP domain-containing protein" evidence="2">
    <location>
        <begin position="23"/>
        <end position="226"/>
    </location>
</feature>
<accession>A0A1B6KNF5</accession>
<keyword evidence="2" id="KW-0732">Signal</keyword>
<evidence type="ECO:0000313" key="3">
    <source>
        <dbReference type="EMBL" id="JAT12975.1"/>
    </source>
</evidence>